<dbReference type="Gene3D" id="3.40.50.200">
    <property type="entry name" value="Peptidase S8/S53 domain"/>
    <property type="match status" value="2"/>
</dbReference>
<dbReference type="GO" id="GO:0004252">
    <property type="term" value="F:serine-type endopeptidase activity"/>
    <property type="evidence" value="ECO:0007669"/>
    <property type="project" value="UniProtKB-UniRule"/>
</dbReference>
<organism evidence="9 10">
    <name type="scientific">Neolewinella aquimaris</name>
    <dbReference type="NCBI Taxonomy" id="1835722"/>
    <lineage>
        <taxon>Bacteria</taxon>
        <taxon>Pseudomonadati</taxon>
        <taxon>Bacteroidota</taxon>
        <taxon>Saprospiria</taxon>
        <taxon>Saprospirales</taxon>
        <taxon>Lewinellaceae</taxon>
        <taxon>Neolewinella</taxon>
    </lineage>
</organism>
<evidence type="ECO:0000259" key="8">
    <source>
        <dbReference type="Pfam" id="PF00082"/>
    </source>
</evidence>
<name>A0A840E173_9BACT</name>
<dbReference type="InterPro" id="IPR036852">
    <property type="entry name" value="Peptidase_S8/S53_dom_sf"/>
</dbReference>
<keyword evidence="4 5" id="KW-0720">Serine protease</keyword>
<dbReference type="InterPro" id="IPR015500">
    <property type="entry name" value="Peptidase_S8_subtilisin-rel"/>
</dbReference>
<dbReference type="PROSITE" id="PS00137">
    <property type="entry name" value="SUBTILASE_HIS"/>
    <property type="match status" value="1"/>
</dbReference>
<feature type="active site" description="Charge relay system" evidence="5">
    <location>
        <position position="453"/>
    </location>
</feature>
<dbReference type="InterPro" id="IPR034080">
    <property type="entry name" value="Protease_P7-like_dom"/>
</dbReference>
<dbReference type="PRINTS" id="PR00723">
    <property type="entry name" value="SUBTILISIN"/>
</dbReference>
<dbReference type="AlphaFoldDB" id="A0A840E173"/>
<dbReference type="RefSeq" id="WP_183493946.1">
    <property type="nucleotide sequence ID" value="NZ_JACIFF010000001.1"/>
</dbReference>
<dbReference type="GO" id="GO:0006508">
    <property type="term" value="P:proteolysis"/>
    <property type="evidence" value="ECO:0007669"/>
    <property type="project" value="UniProtKB-KW"/>
</dbReference>
<dbReference type="InterPro" id="IPR000209">
    <property type="entry name" value="Peptidase_S8/S53_dom"/>
</dbReference>
<accession>A0A840E173</accession>
<dbReference type="PROSITE" id="PS00136">
    <property type="entry name" value="SUBTILASE_ASP"/>
    <property type="match status" value="1"/>
</dbReference>
<dbReference type="InterPro" id="IPR051048">
    <property type="entry name" value="Peptidase_S8/S53_subtilisin"/>
</dbReference>
<comment type="similarity">
    <text evidence="1 5 6">Belongs to the peptidase S8 family.</text>
</comment>
<dbReference type="PROSITE" id="PS51892">
    <property type="entry name" value="SUBTILASE"/>
    <property type="match status" value="1"/>
</dbReference>
<reference evidence="9 10" key="1">
    <citation type="submission" date="2020-08" db="EMBL/GenBank/DDBJ databases">
        <title>Genomic Encyclopedia of Type Strains, Phase IV (KMG-IV): sequencing the most valuable type-strain genomes for metagenomic binning, comparative biology and taxonomic classification.</title>
        <authorList>
            <person name="Goeker M."/>
        </authorList>
    </citation>
    <scope>NUCLEOTIDE SEQUENCE [LARGE SCALE GENOMIC DNA]</scope>
    <source>
        <strain evidence="9 10">DSM 105137</strain>
    </source>
</reference>
<evidence type="ECO:0000256" key="3">
    <source>
        <dbReference type="ARBA" id="ARBA00022801"/>
    </source>
</evidence>
<keyword evidence="7" id="KW-0732">Signal</keyword>
<evidence type="ECO:0000256" key="4">
    <source>
        <dbReference type="ARBA" id="ARBA00022825"/>
    </source>
</evidence>
<evidence type="ECO:0000256" key="7">
    <source>
        <dbReference type="SAM" id="SignalP"/>
    </source>
</evidence>
<dbReference type="Proteomes" id="UP000576209">
    <property type="component" value="Unassembled WGS sequence"/>
</dbReference>
<feature type="chain" id="PRO_5032433927" evidence="7">
    <location>
        <begin position="20"/>
        <end position="544"/>
    </location>
</feature>
<gene>
    <name evidence="9" type="ORF">GGR28_000304</name>
</gene>
<dbReference type="InterPro" id="IPR023828">
    <property type="entry name" value="Peptidase_S8_Ser-AS"/>
</dbReference>
<dbReference type="CDD" id="cd07483">
    <property type="entry name" value="Peptidases_S8_Subtilisin_Novo-like"/>
    <property type="match status" value="1"/>
</dbReference>
<evidence type="ECO:0000256" key="1">
    <source>
        <dbReference type="ARBA" id="ARBA00011073"/>
    </source>
</evidence>
<proteinExistence type="inferred from homology"/>
<dbReference type="EMBL" id="JACIFF010000001">
    <property type="protein sequence ID" value="MBB4077703.1"/>
    <property type="molecule type" value="Genomic_DNA"/>
</dbReference>
<dbReference type="PANTHER" id="PTHR43399">
    <property type="entry name" value="SUBTILISIN-RELATED"/>
    <property type="match status" value="1"/>
</dbReference>
<keyword evidence="3 5" id="KW-0378">Hydrolase</keyword>
<dbReference type="Pfam" id="PF00082">
    <property type="entry name" value="Peptidase_S8"/>
    <property type="match status" value="1"/>
</dbReference>
<keyword evidence="2 5" id="KW-0645">Protease</keyword>
<evidence type="ECO:0000256" key="5">
    <source>
        <dbReference type="PROSITE-ProRule" id="PRU01240"/>
    </source>
</evidence>
<evidence type="ECO:0000256" key="6">
    <source>
        <dbReference type="RuleBase" id="RU003355"/>
    </source>
</evidence>
<feature type="active site" description="Charge relay system" evidence="5">
    <location>
        <position position="282"/>
    </location>
</feature>
<dbReference type="PROSITE" id="PS00138">
    <property type="entry name" value="SUBTILASE_SER"/>
    <property type="match status" value="1"/>
</dbReference>
<dbReference type="PANTHER" id="PTHR43399:SF4">
    <property type="entry name" value="CELL WALL-ASSOCIATED PROTEASE"/>
    <property type="match status" value="1"/>
</dbReference>
<protein>
    <submittedName>
        <fullName evidence="9">Subtilisin family serine protease</fullName>
    </submittedName>
</protein>
<evidence type="ECO:0000256" key="2">
    <source>
        <dbReference type="ARBA" id="ARBA00022670"/>
    </source>
</evidence>
<feature type="signal peptide" evidence="7">
    <location>
        <begin position="1"/>
        <end position="19"/>
    </location>
</feature>
<dbReference type="InterPro" id="IPR023827">
    <property type="entry name" value="Peptidase_S8_Asp-AS"/>
</dbReference>
<sequence length="544" mass="59571">MMKQLFFLLALSCAVTLGAQEAGTPNNWWELDRTDNTFPGVSAAKANAYLEGKKAETVVVAVIDSGVDIEHEDLKDVIWTNPNEIPGNGIDDDNNGYVDDIHGWNFIGGADGRNVNYENLEVVRMYNKLHAKYNNRNRDGLSKKEKKEYDAYLQYKEEIEAKEAELGPTAEQFTMIKGALDQVLAKMGKSADEVTSDDIAAYKGDDQITMIVKNIVANTAANGGSFADLYNQFEQGTEYFDGQIKYNYNTDFDAREIVGDNPENLDERYYGNSDVEGPDAAHGTHVAGIIAGVRDNGIGVNGVGGPNVRIMSIRTVPNGDERDKDVANAIRYAVDNGAKVINMSFGKGISPYKREVDAAMKYAEKRDVLMVHAAGNDGKLLTLANNYPNDTYDGKKRSSKTWIEVGAASSDYGDQLAAGFSNYNKKYVDVFAPGAQIYSTIPDDQYAKFDGTSMAAPMVAGVAALVRSYFPDLKAKQVKEIIEESALPVNLEVIKPGSENEKIKFSELSATGGLANAYTAVRLAERTKGKNRRAPERDASLMNY</sequence>
<evidence type="ECO:0000313" key="9">
    <source>
        <dbReference type="EMBL" id="MBB4077703.1"/>
    </source>
</evidence>
<dbReference type="SUPFAM" id="SSF52743">
    <property type="entry name" value="Subtilisin-like"/>
    <property type="match status" value="1"/>
</dbReference>
<comment type="caution">
    <text evidence="9">The sequence shown here is derived from an EMBL/GenBank/DDBJ whole genome shotgun (WGS) entry which is preliminary data.</text>
</comment>
<dbReference type="InterPro" id="IPR022398">
    <property type="entry name" value="Peptidase_S8_His-AS"/>
</dbReference>
<feature type="active site" description="Charge relay system" evidence="5">
    <location>
        <position position="64"/>
    </location>
</feature>
<keyword evidence="10" id="KW-1185">Reference proteome</keyword>
<feature type="domain" description="Peptidase S8/S53" evidence="8">
    <location>
        <begin position="57"/>
        <end position="489"/>
    </location>
</feature>
<evidence type="ECO:0000313" key="10">
    <source>
        <dbReference type="Proteomes" id="UP000576209"/>
    </source>
</evidence>